<dbReference type="CDD" id="cd18102">
    <property type="entry name" value="Trm10_MRRP1"/>
    <property type="match status" value="1"/>
</dbReference>
<keyword evidence="5" id="KW-0819">tRNA processing</keyword>
<evidence type="ECO:0000256" key="9">
    <source>
        <dbReference type="ARBA" id="ARBA00029803"/>
    </source>
</evidence>
<dbReference type="EMBL" id="CAEY01000548">
    <property type="status" value="NOT_ANNOTATED_CDS"/>
    <property type="molecule type" value="Genomic_DNA"/>
</dbReference>
<evidence type="ECO:0000256" key="7">
    <source>
        <dbReference type="ARBA" id="ARBA00023054"/>
    </source>
</evidence>
<evidence type="ECO:0000313" key="12">
    <source>
        <dbReference type="Proteomes" id="UP000015104"/>
    </source>
</evidence>
<proteinExistence type="predicted"/>
<dbReference type="GO" id="GO:0000049">
    <property type="term" value="F:tRNA binding"/>
    <property type="evidence" value="ECO:0007669"/>
    <property type="project" value="TreeGrafter"/>
</dbReference>
<evidence type="ECO:0000256" key="2">
    <source>
        <dbReference type="ARBA" id="ARBA00022603"/>
    </source>
</evidence>
<dbReference type="InterPro" id="IPR038459">
    <property type="entry name" value="MT_TRM10-typ_sf"/>
</dbReference>
<evidence type="ECO:0000256" key="8">
    <source>
        <dbReference type="ARBA" id="ARBA00023128"/>
    </source>
</evidence>
<dbReference type="PANTHER" id="PTHR13563:SF5">
    <property type="entry name" value="TRNA METHYLTRANSFERASE 10 HOMOLOG C"/>
    <property type="match status" value="1"/>
</dbReference>
<feature type="domain" description="SAM-dependent MTase TRM10-type" evidence="10">
    <location>
        <begin position="215"/>
        <end position="409"/>
    </location>
</feature>
<dbReference type="GO" id="GO:0005654">
    <property type="term" value="C:nucleoplasm"/>
    <property type="evidence" value="ECO:0007669"/>
    <property type="project" value="TreeGrafter"/>
</dbReference>
<dbReference type="PANTHER" id="PTHR13563">
    <property type="entry name" value="TRNA (GUANINE-9-) METHYLTRANSFERASE"/>
    <property type="match status" value="1"/>
</dbReference>
<keyword evidence="8" id="KW-0496">Mitochondrion</keyword>
<keyword evidence="12" id="KW-1185">Reference proteome</keyword>
<dbReference type="KEGG" id="tut:107367393"/>
<dbReference type="Gene3D" id="3.40.1280.30">
    <property type="match status" value="1"/>
</dbReference>
<evidence type="ECO:0000256" key="6">
    <source>
        <dbReference type="ARBA" id="ARBA00022946"/>
    </source>
</evidence>
<evidence type="ECO:0000256" key="1">
    <source>
        <dbReference type="ARBA" id="ARBA00004173"/>
    </source>
</evidence>
<dbReference type="GO" id="GO:0097745">
    <property type="term" value="P:mitochondrial tRNA 5'-end processing"/>
    <property type="evidence" value="ECO:0007669"/>
    <property type="project" value="TreeGrafter"/>
</dbReference>
<name>T1KU60_TETUR</name>
<keyword evidence="6" id="KW-0809">Transit peptide</keyword>
<dbReference type="STRING" id="32264.T1KU60"/>
<dbReference type="EnsemblMetazoa" id="tetur21g02230.1">
    <property type="protein sequence ID" value="tetur21g02230.1"/>
    <property type="gene ID" value="tetur21g02230"/>
</dbReference>
<evidence type="ECO:0000313" key="11">
    <source>
        <dbReference type="EnsemblMetazoa" id="tetur21g02230.1"/>
    </source>
</evidence>
<sequence length="442" mass="51310">MKHKWILSLPMLFNISSRKGICSLSSSKFLLTKSSTLPFLDSSFIFHTNCRTSQVCSSLQFTRQCSNSSDGDDILPNIEYEELTVDMFKELIKNEDDENAIRDILYSYELLKFETGFVPSTLTVENMELLLQLSHNKREKTFNLLLNRELNREKRRNKPPQPFPERHPHLEVERAAGRQQIMGVRFDDTTGAPLYGEWLNSHFLRLRKSELQHSFENNLITGYMFGPKLVIDCDYELSIIETRKIVWDIFYAIKAVSKQTFPFNIMLTGPFSEACKKTMKQTMISNDPELGYLGAQMIEQNFMDLFPKDDIIYLSPYAPNALKKYDPEKVYVLGGLPDVMSTLDRTGSFPKCKSLGIKAYRLPLDYYFVFKKSKKLSLRECVTILDHLKDNQDIGAALNHGVDSCRYKTKEELEVESKQRTERILKRSLRELNKTLNRTKFV</sequence>
<dbReference type="eggNOG" id="KOG2967">
    <property type="taxonomic scope" value="Eukaryota"/>
</dbReference>
<dbReference type="OMA" id="RECKRIN"/>
<organism evidence="11 12">
    <name type="scientific">Tetranychus urticae</name>
    <name type="common">Two-spotted spider mite</name>
    <dbReference type="NCBI Taxonomy" id="32264"/>
    <lineage>
        <taxon>Eukaryota</taxon>
        <taxon>Metazoa</taxon>
        <taxon>Ecdysozoa</taxon>
        <taxon>Arthropoda</taxon>
        <taxon>Chelicerata</taxon>
        <taxon>Arachnida</taxon>
        <taxon>Acari</taxon>
        <taxon>Acariformes</taxon>
        <taxon>Trombidiformes</taxon>
        <taxon>Prostigmata</taxon>
        <taxon>Eleutherengona</taxon>
        <taxon>Raphignathae</taxon>
        <taxon>Tetranychoidea</taxon>
        <taxon>Tetranychidae</taxon>
        <taxon>Tetranychus</taxon>
    </lineage>
</organism>
<dbReference type="PROSITE" id="PS51675">
    <property type="entry name" value="SAM_MT_TRM10"/>
    <property type="match status" value="1"/>
</dbReference>
<accession>T1KU60</accession>
<dbReference type="GO" id="GO:0005739">
    <property type="term" value="C:mitochondrion"/>
    <property type="evidence" value="ECO:0007669"/>
    <property type="project" value="UniProtKB-SubCell"/>
</dbReference>
<evidence type="ECO:0000256" key="5">
    <source>
        <dbReference type="ARBA" id="ARBA00022694"/>
    </source>
</evidence>
<keyword evidence="4" id="KW-0949">S-adenosyl-L-methionine</keyword>
<protein>
    <recommendedName>
        <fullName evidence="9">RNA (guanine-9-)-methyltransferase domain-containing protein 1</fullName>
    </recommendedName>
</protein>
<dbReference type="GO" id="GO:0032259">
    <property type="term" value="P:methylation"/>
    <property type="evidence" value="ECO:0007669"/>
    <property type="project" value="UniProtKB-KW"/>
</dbReference>
<dbReference type="OrthoDB" id="9976048at2759"/>
<evidence type="ECO:0000259" key="10">
    <source>
        <dbReference type="PROSITE" id="PS51675"/>
    </source>
</evidence>
<evidence type="ECO:0000256" key="3">
    <source>
        <dbReference type="ARBA" id="ARBA00022679"/>
    </source>
</evidence>
<dbReference type="InterPro" id="IPR007356">
    <property type="entry name" value="tRNA_m1G_MeTrfase_euk"/>
</dbReference>
<dbReference type="GO" id="GO:0008168">
    <property type="term" value="F:methyltransferase activity"/>
    <property type="evidence" value="ECO:0007669"/>
    <property type="project" value="UniProtKB-KW"/>
</dbReference>
<keyword evidence="3" id="KW-0808">Transferase</keyword>
<dbReference type="GO" id="GO:0070131">
    <property type="term" value="P:positive regulation of mitochondrial translation"/>
    <property type="evidence" value="ECO:0007669"/>
    <property type="project" value="TreeGrafter"/>
</dbReference>
<comment type="subcellular location">
    <subcellularLocation>
        <location evidence="1">Mitochondrion</location>
    </subcellularLocation>
</comment>
<evidence type="ECO:0000256" key="4">
    <source>
        <dbReference type="ARBA" id="ARBA00022691"/>
    </source>
</evidence>
<dbReference type="HOGENOM" id="CLU_702719_0_0_1"/>
<keyword evidence="2" id="KW-0489">Methyltransferase</keyword>
<dbReference type="InterPro" id="IPR028564">
    <property type="entry name" value="MT_TRM10-typ"/>
</dbReference>
<reference evidence="12" key="1">
    <citation type="submission" date="2011-08" db="EMBL/GenBank/DDBJ databases">
        <authorList>
            <person name="Rombauts S."/>
        </authorList>
    </citation>
    <scope>NUCLEOTIDE SEQUENCE</scope>
    <source>
        <strain evidence="12">London</strain>
    </source>
</reference>
<dbReference type="Proteomes" id="UP000015104">
    <property type="component" value="Unassembled WGS sequence"/>
</dbReference>
<dbReference type="InterPro" id="IPR025812">
    <property type="entry name" value="Trm10_C_MTase_dom"/>
</dbReference>
<keyword evidence="7" id="KW-0175">Coiled coil</keyword>
<dbReference type="AlphaFoldDB" id="T1KU60"/>
<gene>
    <name evidence="11" type="primary">107367393</name>
</gene>
<reference evidence="11" key="2">
    <citation type="submission" date="2015-06" db="UniProtKB">
        <authorList>
            <consortium name="EnsemblMetazoa"/>
        </authorList>
    </citation>
    <scope>IDENTIFICATION</scope>
</reference>